<evidence type="ECO:0000259" key="2">
    <source>
        <dbReference type="Pfam" id="PF02371"/>
    </source>
</evidence>
<evidence type="ECO:0000313" key="3">
    <source>
        <dbReference type="EMBL" id="UQZ82231.1"/>
    </source>
</evidence>
<dbReference type="PANTHER" id="PTHR33055">
    <property type="entry name" value="TRANSPOSASE FOR INSERTION SEQUENCE ELEMENT IS1111A"/>
    <property type="match status" value="1"/>
</dbReference>
<evidence type="ECO:0000259" key="1">
    <source>
        <dbReference type="Pfam" id="PF01548"/>
    </source>
</evidence>
<feature type="domain" description="Transposase IS110-like N-terminal" evidence="1">
    <location>
        <begin position="9"/>
        <end position="152"/>
    </location>
</feature>
<organism evidence="3 4">
    <name type="scientific">Paenibacillus konkukensis</name>
    <dbReference type="NCBI Taxonomy" id="2020716"/>
    <lineage>
        <taxon>Bacteria</taxon>
        <taxon>Bacillati</taxon>
        <taxon>Bacillota</taxon>
        <taxon>Bacilli</taxon>
        <taxon>Bacillales</taxon>
        <taxon>Paenibacillaceae</taxon>
        <taxon>Paenibacillus</taxon>
    </lineage>
</organism>
<feature type="domain" description="Transposase IS116/IS110/IS902 C-terminal" evidence="2">
    <location>
        <begin position="249"/>
        <end position="334"/>
    </location>
</feature>
<reference evidence="3" key="2">
    <citation type="journal article" date="2021" name="J Anim Sci Technol">
        <title>Complete genome sequence of Paenibacillus konkukensis sp. nov. SK3146 as a potential probiotic strain.</title>
        <authorList>
            <person name="Jung H.I."/>
            <person name="Park S."/>
            <person name="Niu K.M."/>
            <person name="Lee S.W."/>
            <person name="Kothari D."/>
            <person name="Yi K.J."/>
            <person name="Kim S.K."/>
        </authorList>
    </citation>
    <scope>NUCLEOTIDE SEQUENCE</scope>
    <source>
        <strain evidence="3">SK3146</strain>
    </source>
</reference>
<accession>A0ABY4RID7</accession>
<reference evidence="3" key="1">
    <citation type="submission" date="2018-02" db="EMBL/GenBank/DDBJ databases">
        <authorList>
            <person name="Kim S.-K."/>
            <person name="Jung H.-I."/>
            <person name="Lee S.-W."/>
        </authorList>
    </citation>
    <scope>NUCLEOTIDE SEQUENCE</scope>
    <source>
        <strain evidence="3">SK3146</strain>
    </source>
</reference>
<dbReference type="InterPro" id="IPR002525">
    <property type="entry name" value="Transp_IS110-like_N"/>
</dbReference>
<proteinExistence type="predicted"/>
<dbReference type="InterPro" id="IPR003346">
    <property type="entry name" value="Transposase_20"/>
</dbReference>
<dbReference type="EMBL" id="CP027059">
    <property type="protein sequence ID" value="UQZ82231.1"/>
    <property type="molecule type" value="Genomic_DNA"/>
</dbReference>
<gene>
    <name evidence="3" type="ORF">SK3146_01388</name>
</gene>
<dbReference type="InterPro" id="IPR047650">
    <property type="entry name" value="Transpos_IS110"/>
</dbReference>
<dbReference type="NCBIfam" id="NF033542">
    <property type="entry name" value="transpos_IS110"/>
    <property type="match status" value="1"/>
</dbReference>
<sequence length="407" mass="46456">MEVLIERACGLDVHKKNITACIVTPQGKEIRTFPTHTFYLMTLVDWIKEHQCTHVAMESTCVYWKPIVNLLEAEDIHFLVVNAHHMKAVPGRKTDVKDAEWIADLLRHGLLTASYIPDRNQRELRELVRYRRSLIQERARELNRIQKVLEGANIKLSSVISDIMGVSGRDMLEAMIEGEDDPQKLADLARRKMKSKKAELELALQGHMNPHQRLMLKTMITHMDFIAEQIVVLDQEVAKRLDPFRKDLERLDTIPGIALRTAEQIMAEIGTDVASRFPKAAHLCSWAGLVPGHNESAGKRKSSKTRKGNKYLRSALIEAAHSLKSSDNYLGAQYRRIAARKGKQRAAVAVAHSILTIAYHLLTRQEDYRELGAQYFEKRQEKALVRQSVRRLENLGYTVTLTETKIS</sequence>
<dbReference type="RefSeq" id="WP_249864387.1">
    <property type="nucleotide sequence ID" value="NZ_CP027059.1"/>
</dbReference>
<dbReference type="Pfam" id="PF02371">
    <property type="entry name" value="Transposase_20"/>
    <property type="match status" value="1"/>
</dbReference>
<protein>
    <submittedName>
        <fullName evidence="3">Transposase IS116/IS110/IS902 family protein</fullName>
    </submittedName>
</protein>
<name>A0ABY4RID7_9BACL</name>
<evidence type="ECO:0000313" key="4">
    <source>
        <dbReference type="Proteomes" id="UP001057134"/>
    </source>
</evidence>
<dbReference type="Proteomes" id="UP001057134">
    <property type="component" value="Chromosome"/>
</dbReference>
<dbReference type="PANTHER" id="PTHR33055:SF15">
    <property type="entry name" value="TRANSPOSASE-RELATED"/>
    <property type="match status" value="1"/>
</dbReference>
<keyword evidence="4" id="KW-1185">Reference proteome</keyword>
<dbReference type="Pfam" id="PF01548">
    <property type="entry name" value="DEDD_Tnp_IS110"/>
    <property type="match status" value="1"/>
</dbReference>